<evidence type="ECO:0000313" key="1">
    <source>
        <dbReference type="EMBL" id="MDJ1178583.1"/>
    </source>
</evidence>
<protein>
    <recommendedName>
        <fullName evidence="3">Glycosyl transferase</fullName>
    </recommendedName>
</protein>
<name>A0ABT7BJW5_9CYAN</name>
<proteinExistence type="predicted"/>
<sequence length="311" mass="37038">MRYFCTYFDHNYLPKGLALYQSLQKFCGCFELWVLCLSQICYDSLKKLNYPNVHLIPLDKLERSDLDLLQAKQNRTIVEYYFTCTPCLPLYILKNNPQIDLLTYLDSDLFFYSDLQPIYQEIDDSSIAIIEHRFSPDRLELKQFGIYNVGWLSFRADQKALNCLQWWRERCIEWCYDRPEPTRFADQKYLDDWLDRFSEVVVIQHKGANVSHWNTNNYQIYQSRNQVFIDELPLIFFHFHGFKNYKNGFQISSLNPEFKLASLQERTIFELIYSPYIKTLKDITHHLSDLLPGISMHRSLRGVAIPALNSL</sequence>
<reference evidence="1 2" key="1">
    <citation type="submission" date="2023-01" db="EMBL/GenBank/DDBJ databases">
        <title>Novel diversity within Roseofilum (Cyanobacteria; Desertifilaceae) from marine benthic mats with descriptions of four novel species.</title>
        <authorList>
            <person name="Wang Y."/>
            <person name="Berthold D.E."/>
            <person name="Hu J."/>
            <person name="Lefler F.W."/>
            <person name="Laughinghouse H.D. IV."/>
        </authorList>
    </citation>
    <scope>NUCLEOTIDE SEQUENCE [LARGE SCALE GENOMIC DNA]</scope>
    <source>
        <strain evidence="1 2">BLCC-M91</strain>
    </source>
</reference>
<organism evidence="1 2">
    <name type="scientific">Roseofilum halophilum BLCC-M91</name>
    <dbReference type="NCBI Taxonomy" id="3022259"/>
    <lineage>
        <taxon>Bacteria</taxon>
        <taxon>Bacillati</taxon>
        <taxon>Cyanobacteriota</taxon>
        <taxon>Cyanophyceae</taxon>
        <taxon>Desertifilales</taxon>
        <taxon>Desertifilaceae</taxon>
        <taxon>Roseofilum</taxon>
        <taxon>Roseofilum halophilum</taxon>
    </lineage>
</organism>
<keyword evidence="2" id="KW-1185">Reference proteome</keyword>
<evidence type="ECO:0000313" key="2">
    <source>
        <dbReference type="Proteomes" id="UP001231370"/>
    </source>
</evidence>
<evidence type="ECO:0008006" key="3">
    <source>
        <dbReference type="Google" id="ProtNLM"/>
    </source>
</evidence>
<dbReference type="SUPFAM" id="SSF53448">
    <property type="entry name" value="Nucleotide-diphospho-sugar transferases"/>
    <property type="match status" value="1"/>
</dbReference>
<comment type="caution">
    <text evidence="1">The sequence shown here is derived from an EMBL/GenBank/DDBJ whole genome shotgun (WGS) entry which is preliminary data.</text>
</comment>
<gene>
    <name evidence="1" type="ORF">PJF56_06890</name>
</gene>
<dbReference type="Gene3D" id="3.90.550.10">
    <property type="entry name" value="Spore Coat Polysaccharide Biosynthesis Protein SpsA, Chain A"/>
    <property type="match status" value="1"/>
</dbReference>
<dbReference type="RefSeq" id="WP_283761895.1">
    <property type="nucleotide sequence ID" value="NZ_JAQPOK010000057.1"/>
</dbReference>
<accession>A0ABT7BJW5</accession>
<dbReference type="InterPro" id="IPR029044">
    <property type="entry name" value="Nucleotide-diphossugar_trans"/>
</dbReference>
<dbReference type="Proteomes" id="UP001231370">
    <property type="component" value="Unassembled WGS sequence"/>
</dbReference>
<dbReference type="EMBL" id="JAQPOK010000057">
    <property type="protein sequence ID" value="MDJ1178583.1"/>
    <property type="molecule type" value="Genomic_DNA"/>
</dbReference>